<name>A0A1J5Q141_9ZZZZ</name>
<dbReference type="InterPro" id="IPR021408">
    <property type="entry name" value="DUF3046"/>
</dbReference>
<evidence type="ECO:0000313" key="1">
    <source>
        <dbReference type="EMBL" id="OIQ77374.1"/>
    </source>
</evidence>
<organism evidence="1">
    <name type="scientific">mine drainage metagenome</name>
    <dbReference type="NCBI Taxonomy" id="410659"/>
    <lineage>
        <taxon>unclassified sequences</taxon>
        <taxon>metagenomes</taxon>
        <taxon>ecological metagenomes</taxon>
    </lineage>
</organism>
<dbReference type="EMBL" id="MLJW01001631">
    <property type="protein sequence ID" value="OIQ77374.1"/>
    <property type="molecule type" value="Genomic_DNA"/>
</dbReference>
<accession>A0A1J5Q141</accession>
<gene>
    <name evidence="1" type="ORF">GALL_409340</name>
</gene>
<comment type="caution">
    <text evidence="1">The sequence shown here is derived from an EMBL/GenBank/DDBJ whole genome shotgun (WGS) entry which is preliminary data.</text>
</comment>
<dbReference type="Pfam" id="PF11248">
    <property type="entry name" value="DUF3046"/>
    <property type="match status" value="1"/>
</dbReference>
<dbReference type="AlphaFoldDB" id="A0A1J5Q141"/>
<proteinExistence type="predicted"/>
<protein>
    <submittedName>
        <fullName evidence="1">Uncharacterized protein</fullName>
    </submittedName>
</protein>
<reference evidence="1" key="1">
    <citation type="submission" date="2016-10" db="EMBL/GenBank/DDBJ databases">
        <title>Sequence of Gallionella enrichment culture.</title>
        <authorList>
            <person name="Poehlein A."/>
            <person name="Muehling M."/>
            <person name="Daniel R."/>
        </authorList>
    </citation>
    <scope>NUCLEOTIDE SEQUENCE</scope>
</reference>
<sequence>MRITDFWWRMNEHYGSAWAASYARDTVISGLGGRTIEESLAAGQDVKEIWRALCSHDPSIPALLR</sequence>